<comment type="caution">
    <text evidence="3">The sequence shown here is derived from an EMBL/GenBank/DDBJ whole genome shotgun (WGS) entry which is preliminary data.</text>
</comment>
<name>A0A8H7C4H6_AGABI</name>
<evidence type="ECO:0000313" key="4">
    <source>
        <dbReference type="Proteomes" id="UP000629468"/>
    </source>
</evidence>
<evidence type="ECO:0000256" key="1">
    <source>
        <dbReference type="SAM" id="MobiDB-lite"/>
    </source>
</evidence>
<dbReference type="Pfam" id="PF01693">
    <property type="entry name" value="Cauli_VI"/>
    <property type="match status" value="1"/>
</dbReference>
<feature type="region of interest" description="Disordered" evidence="1">
    <location>
        <begin position="196"/>
        <end position="294"/>
    </location>
</feature>
<feature type="compositionally biased region" description="Polar residues" evidence="1">
    <location>
        <begin position="204"/>
        <end position="221"/>
    </location>
</feature>
<evidence type="ECO:0000313" key="3">
    <source>
        <dbReference type="EMBL" id="KAF7761826.1"/>
    </source>
</evidence>
<reference evidence="3 4" key="1">
    <citation type="journal article" name="Sci. Rep.">
        <title>Telomere-to-telomere assembled and centromere annotated genomes of the two main subspecies of the button mushroom Agaricus bisporus reveal especially polymorphic chromosome ends.</title>
        <authorList>
            <person name="Sonnenberg A.S.M."/>
            <person name="Sedaghat-Telgerd N."/>
            <person name="Lavrijssen B."/>
            <person name="Ohm R.A."/>
            <person name="Hendrickx P.M."/>
            <person name="Scholtmeijer K."/>
            <person name="Baars J.J.P."/>
            <person name="van Peer A."/>
        </authorList>
    </citation>
    <scope>NUCLEOTIDE SEQUENCE [LARGE SCALE GENOMIC DNA]</scope>
    <source>
        <strain evidence="3 4">H119_p4</strain>
    </source>
</reference>
<protein>
    <recommendedName>
        <fullName evidence="2">Ribonuclease H1 N-terminal domain-containing protein</fullName>
    </recommendedName>
</protein>
<dbReference type="AlphaFoldDB" id="A0A8H7C4H6"/>
<organism evidence="3 4">
    <name type="scientific">Agaricus bisporus var. burnettii</name>
    <dbReference type="NCBI Taxonomy" id="192524"/>
    <lineage>
        <taxon>Eukaryota</taxon>
        <taxon>Fungi</taxon>
        <taxon>Dikarya</taxon>
        <taxon>Basidiomycota</taxon>
        <taxon>Agaricomycotina</taxon>
        <taxon>Agaricomycetes</taxon>
        <taxon>Agaricomycetidae</taxon>
        <taxon>Agaricales</taxon>
        <taxon>Agaricineae</taxon>
        <taxon>Agaricaceae</taxon>
        <taxon>Agaricus</taxon>
    </lineage>
</organism>
<dbReference type="Proteomes" id="UP000629468">
    <property type="component" value="Unassembled WGS sequence"/>
</dbReference>
<dbReference type="InterPro" id="IPR011320">
    <property type="entry name" value="RNase_H1_N"/>
</dbReference>
<evidence type="ECO:0000259" key="2">
    <source>
        <dbReference type="Pfam" id="PF01693"/>
    </source>
</evidence>
<dbReference type="EMBL" id="JABXXO010000013">
    <property type="protein sequence ID" value="KAF7761826.1"/>
    <property type="molecule type" value="Genomic_DNA"/>
</dbReference>
<dbReference type="Gene3D" id="3.40.970.10">
    <property type="entry name" value="Ribonuclease H1, N-terminal domain"/>
    <property type="match status" value="1"/>
</dbReference>
<dbReference type="InterPro" id="IPR009027">
    <property type="entry name" value="Ribosomal_bL9/RNase_H1_N"/>
</dbReference>
<dbReference type="InterPro" id="IPR037056">
    <property type="entry name" value="RNase_H1_N_sf"/>
</dbReference>
<dbReference type="SUPFAM" id="SSF55658">
    <property type="entry name" value="L9 N-domain-like"/>
    <property type="match status" value="1"/>
</dbReference>
<gene>
    <name evidence="3" type="ORF">Agabi119p4_9818</name>
</gene>
<accession>A0A8H7C4H6</accession>
<sequence length="362" mass="39089">MKIKAEESRYPSGTSKPAVIRDINGRCINVAKLKQNIHNAIAQINIQDDSDDEHVVPDTGSSLAGDFGPREVFSTAKCTARVSSQVVDLGPRQAAPLKIPASGRAVDGVFESDPFVAAEKRNLHGAPLMPSGRKLHKYEAYVVFLGWEPGVYQTWAAARSQIFCCPGGFCKGYVTIADARRAYAHSISNGSGGIAIARPPDETIQGTNSAPTLTSARSTKISIPPVLREGTPTTTARSDNLPKVHTFSHPLSNTDDGGSPLHPLPPPPAPKTRSAHADHRQSYQRIPPRSDVLPSDKYDAMEKIIVVFRGKEPGVYFTKKAAMAGIGNINHPDVYFDFAADRGEAFEMYGVADMEGQLAWLT</sequence>
<proteinExistence type="predicted"/>
<feature type="domain" description="Ribonuclease H1 N-terminal" evidence="2">
    <location>
        <begin position="140"/>
        <end position="181"/>
    </location>
</feature>